<dbReference type="RefSeq" id="WP_394832807.1">
    <property type="nucleotide sequence ID" value="NZ_CP089929.1"/>
</dbReference>
<protein>
    <submittedName>
        <fullName evidence="3">YciI family protein</fullName>
    </submittedName>
</protein>
<dbReference type="PANTHER" id="PTHR33606:SF3">
    <property type="entry name" value="PROTEIN YCII"/>
    <property type="match status" value="1"/>
</dbReference>
<keyword evidence="4" id="KW-1185">Reference proteome</keyword>
<evidence type="ECO:0000313" key="3">
    <source>
        <dbReference type="EMBL" id="WXB03180.1"/>
    </source>
</evidence>
<dbReference type="Pfam" id="PF03795">
    <property type="entry name" value="YCII"/>
    <property type="match status" value="1"/>
</dbReference>
<evidence type="ECO:0000256" key="1">
    <source>
        <dbReference type="ARBA" id="ARBA00007689"/>
    </source>
</evidence>
<evidence type="ECO:0000259" key="2">
    <source>
        <dbReference type="Pfam" id="PF03795"/>
    </source>
</evidence>
<dbReference type="NCBIfam" id="NF009508">
    <property type="entry name" value="PRK12866.1"/>
    <property type="match status" value="1"/>
</dbReference>
<dbReference type="Proteomes" id="UP001374803">
    <property type="component" value="Chromosome"/>
</dbReference>
<feature type="domain" description="YCII-related" evidence="2">
    <location>
        <begin position="1"/>
        <end position="84"/>
    </location>
</feature>
<dbReference type="EMBL" id="CP089983">
    <property type="protein sequence ID" value="WXB03180.1"/>
    <property type="molecule type" value="Genomic_DNA"/>
</dbReference>
<name>A0ABZ2L1R9_9BACT</name>
<gene>
    <name evidence="3" type="ORF">LVJ94_40530</name>
</gene>
<dbReference type="InterPro" id="IPR011008">
    <property type="entry name" value="Dimeric_a/b-barrel"/>
</dbReference>
<evidence type="ECO:0000313" key="4">
    <source>
        <dbReference type="Proteomes" id="UP001374803"/>
    </source>
</evidence>
<dbReference type="SUPFAM" id="SSF54909">
    <property type="entry name" value="Dimeric alpha+beta barrel"/>
    <property type="match status" value="1"/>
</dbReference>
<dbReference type="Gene3D" id="3.30.70.1060">
    <property type="entry name" value="Dimeric alpha+beta barrel"/>
    <property type="match status" value="1"/>
</dbReference>
<reference evidence="3" key="1">
    <citation type="submission" date="2021-12" db="EMBL/GenBank/DDBJ databases">
        <title>Discovery of the Pendulisporaceae a myxobacterial family with distinct sporulation behavior and unique specialized metabolism.</title>
        <authorList>
            <person name="Garcia R."/>
            <person name="Popoff A."/>
            <person name="Bader C.D."/>
            <person name="Loehr J."/>
            <person name="Walesch S."/>
            <person name="Walt C."/>
            <person name="Boldt J."/>
            <person name="Bunk B."/>
            <person name="Haeckl F.J.F.P.J."/>
            <person name="Gunesch A.P."/>
            <person name="Birkelbach J."/>
            <person name="Nuebel U."/>
            <person name="Pietschmann T."/>
            <person name="Bach T."/>
            <person name="Mueller R."/>
        </authorList>
    </citation>
    <scope>NUCLEOTIDE SEQUENCE</scope>
    <source>
        <strain evidence="3">MSr11367</strain>
    </source>
</reference>
<comment type="similarity">
    <text evidence="1">Belongs to the YciI family.</text>
</comment>
<dbReference type="InterPro" id="IPR005545">
    <property type="entry name" value="YCII"/>
</dbReference>
<sequence length="96" mass="10663">MHFILFYDVVEDYVTKRTPFRGQHLELARAAYDRGELVLAGALANPADGAVLVFRDGKAAEAFAVNDPYVKNGVVVRWRIREWTTVLGDGATLPTL</sequence>
<organism evidence="3 4">
    <name type="scientific">Pendulispora rubella</name>
    <dbReference type="NCBI Taxonomy" id="2741070"/>
    <lineage>
        <taxon>Bacteria</taxon>
        <taxon>Pseudomonadati</taxon>
        <taxon>Myxococcota</taxon>
        <taxon>Myxococcia</taxon>
        <taxon>Myxococcales</taxon>
        <taxon>Sorangiineae</taxon>
        <taxon>Pendulisporaceae</taxon>
        <taxon>Pendulispora</taxon>
    </lineage>
</organism>
<dbReference type="PANTHER" id="PTHR33606">
    <property type="entry name" value="PROTEIN YCII"/>
    <property type="match status" value="1"/>
</dbReference>
<accession>A0ABZ2L1R9</accession>
<dbReference type="InterPro" id="IPR051807">
    <property type="entry name" value="Sec-metab_biosynth-assoc"/>
</dbReference>
<proteinExistence type="inferred from homology"/>